<comment type="caution">
    <text evidence="1">The sequence shown here is derived from an EMBL/GenBank/DDBJ whole genome shotgun (WGS) entry which is preliminary data.</text>
</comment>
<dbReference type="Proteomes" id="UP001162162">
    <property type="component" value="Unassembled WGS sequence"/>
</dbReference>
<keyword evidence="2" id="KW-1185">Reference proteome</keyword>
<reference evidence="1" key="1">
    <citation type="journal article" date="2023" name="Insect Mol. Biol.">
        <title>Genome sequencing provides insights into the evolution of gene families encoding plant cell wall-degrading enzymes in longhorned beetles.</title>
        <authorList>
            <person name="Shin N.R."/>
            <person name="Okamura Y."/>
            <person name="Kirsch R."/>
            <person name="Pauchet Y."/>
        </authorList>
    </citation>
    <scope>NUCLEOTIDE SEQUENCE</scope>
    <source>
        <strain evidence="1">AMC_N1</strain>
    </source>
</reference>
<proteinExistence type="predicted"/>
<name>A0AAV8YJ39_9CUCU</name>
<accession>A0AAV8YJ39</accession>
<evidence type="ECO:0000313" key="1">
    <source>
        <dbReference type="EMBL" id="KAJ8950521.1"/>
    </source>
</evidence>
<protein>
    <submittedName>
        <fullName evidence="1">Uncharacterized protein</fullName>
    </submittedName>
</protein>
<dbReference type="AlphaFoldDB" id="A0AAV8YJ39"/>
<organism evidence="1 2">
    <name type="scientific">Aromia moschata</name>
    <dbReference type="NCBI Taxonomy" id="1265417"/>
    <lineage>
        <taxon>Eukaryota</taxon>
        <taxon>Metazoa</taxon>
        <taxon>Ecdysozoa</taxon>
        <taxon>Arthropoda</taxon>
        <taxon>Hexapoda</taxon>
        <taxon>Insecta</taxon>
        <taxon>Pterygota</taxon>
        <taxon>Neoptera</taxon>
        <taxon>Endopterygota</taxon>
        <taxon>Coleoptera</taxon>
        <taxon>Polyphaga</taxon>
        <taxon>Cucujiformia</taxon>
        <taxon>Chrysomeloidea</taxon>
        <taxon>Cerambycidae</taxon>
        <taxon>Cerambycinae</taxon>
        <taxon>Callichromatini</taxon>
        <taxon>Aromia</taxon>
    </lineage>
</organism>
<sequence length="97" mass="10726">MYYSVLGSREDFIRDNILCTDSGVGIQRQETLYPFGPVVKDNVSSSMTNGSTGENIIGPFFIDGNLNGETYLALLQNNIPNRLPQLAQGITKEIKKK</sequence>
<dbReference type="EMBL" id="JAPWTK010000099">
    <property type="protein sequence ID" value="KAJ8950521.1"/>
    <property type="molecule type" value="Genomic_DNA"/>
</dbReference>
<gene>
    <name evidence="1" type="ORF">NQ318_015265</name>
</gene>
<evidence type="ECO:0000313" key="2">
    <source>
        <dbReference type="Proteomes" id="UP001162162"/>
    </source>
</evidence>